<proteinExistence type="predicted"/>
<evidence type="ECO:0000313" key="2">
    <source>
        <dbReference type="EMBL" id="TNN42592.1"/>
    </source>
</evidence>
<name>A0A4Z2FQG9_9TELE</name>
<dbReference type="EMBL" id="SRLO01001026">
    <property type="protein sequence ID" value="TNN42592.1"/>
    <property type="molecule type" value="Genomic_DNA"/>
</dbReference>
<accession>A0A4Z2FQG9</accession>
<keyword evidence="3" id="KW-1185">Reference proteome</keyword>
<reference evidence="2 3" key="1">
    <citation type="submission" date="2019-03" db="EMBL/GenBank/DDBJ databases">
        <title>First draft genome of Liparis tanakae, snailfish: a comprehensive survey of snailfish specific genes.</title>
        <authorList>
            <person name="Kim W."/>
            <person name="Song I."/>
            <person name="Jeong J.-H."/>
            <person name="Kim D."/>
            <person name="Kim S."/>
            <person name="Ryu S."/>
            <person name="Song J.Y."/>
            <person name="Lee S.K."/>
        </authorList>
    </citation>
    <scope>NUCLEOTIDE SEQUENCE [LARGE SCALE GENOMIC DNA]</scope>
    <source>
        <tissue evidence="2">Muscle</tissue>
    </source>
</reference>
<feature type="compositionally biased region" description="Basic and acidic residues" evidence="1">
    <location>
        <begin position="85"/>
        <end position="94"/>
    </location>
</feature>
<feature type="compositionally biased region" description="Basic and acidic residues" evidence="1">
    <location>
        <begin position="59"/>
        <end position="78"/>
    </location>
</feature>
<protein>
    <submittedName>
        <fullName evidence="2">Uncharacterized protein</fullName>
    </submittedName>
</protein>
<evidence type="ECO:0000313" key="3">
    <source>
        <dbReference type="Proteomes" id="UP000314294"/>
    </source>
</evidence>
<evidence type="ECO:0000256" key="1">
    <source>
        <dbReference type="SAM" id="MobiDB-lite"/>
    </source>
</evidence>
<sequence length="94" mass="10109">MSAVIESPHTGTLSKQGLVPPPPGTAGPPCERCTSCPFEITAPPHCERNAGVTSIAPRVTDRQVADVREQNRSRRDGPVHIVMDQSRRDGPVQT</sequence>
<comment type="caution">
    <text evidence="2">The sequence shown here is derived from an EMBL/GenBank/DDBJ whole genome shotgun (WGS) entry which is preliminary data.</text>
</comment>
<organism evidence="2 3">
    <name type="scientific">Liparis tanakae</name>
    <name type="common">Tanaka's snailfish</name>
    <dbReference type="NCBI Taxonomy" id="230148"/>
    <lineage>
        <taxon>Eukaryota</taxon>
        <taxon>Metazoa</taxon>
        <taxon>Chordata</taxon>
        <taxon>Craniata</taxon>
        <taxon>Vertebrata</taxon>
        <taxon>Euteleostomi</taxon>
        <taxon>Actinopterygii</taxon>
        <taxon>Neopterygii</taxon>
        <taxon>Teleostei</taxon>
        <taxon>Neoteleostei</taxon>
        <taxon>Acanthomorphata</taxon>
        <taxon>Eupercaria</taxon>
        <taxon>Perciformes</taxon>
        <taxon>Cottioidei</taxon>
        <taxon>Cottales</taxon>
        <taxon>Liparidae</taxon>
        <taxon>Liparis</taxon>
    </lineage>
</organism>
<gene>
    <name evidence="2" type="ORF">EYF80_047214</name>
</gene>
<feature type="region of interest" description="Disordered" evidence="1">
    <location>
        <begin position="1"/>
        <end position="30"/>
    </location>
</feature>
<dbReference type="AlphaFoldDB" id="A0A4Z2FQG9"/>
<feature type="region of interest" description="Disordered" evidence="1">
    <location>
        <begin position="57"/>
        <end position="94"/>
    </location>
</feature>
<dbReference type="Proteomes" id="UP000314294">
    <property type="component" value="Unassembled WGS sequence"/>
</dbReference>